<accession>A0A4P8XTW0</accession>
<dbReference type="KEGG" id="ruj:E5Z56_03345"/>
<dbReference type="AlphaFoldDB" id="A0A4P8XTW0"/>
<reference evidence="1 2" key="1">
    <citation type="submission" date="2019-04" db="EMBL/GenBank/DDBJ databases">
        <authorList>
            <person name="Embree M."/>
            <person name="Gaffney J.R."/>
        </authorList>
    </citation>
    <scope>NUCLEOTIDE SEQUENCE [LARGE SCALE GENOMIC DNA]</scope>
    <source>
        <strain evidence="1 2">JE7A12</strain>
    </source>
</reference>
<dbReference type="InterPro" id="IPR010144">
    <property type="entry name" value="CRISPR-assoc_prot_Csd1-typ"/>
</dbReference>
<dbReference type="EMBL" id="CP039381">
    <property type="protein sequence ID" value="QCT06445.1"/>
    <property type="molecule type" value="Genomic_DNA"/>
</dbReference>
<protein>
    <submittedName>
        <fullName evidence="1">Type I-C CRISPR-associated protein Cas8c/Csd1</fullName>
    </submittedName>
</protein>
<dbReference type="Pfam" id="PF09709">
    <property type="entry name" value="Cas_Csd1"/>
    <property type="match status" value="1"/>
</dbReference>
<dbReference type="RefSeq" id="WP_138156520.1">
    <property type="nucleotide sequence ID" value="NZ_CP039381.1"/>
</dbReference>
<dbReference type="Proteomes" id="UP000301475">
    <property type="component" value="Chromosome"/>
</dbReference>
<gene>
    <name evidence="1" type="primary">cas8c</name>
    <name evidence="1" type="ORF">E5Z56_03345</name>
</gene>
<evidence type="ECO:0000313" key="2">
    <source>
        <dbReference type="Proteomes" id="UP000301475"/>
    </source>
</evidence>
<keyword evidence="2" id="KW-1185">Reference proteome</keyword>
<sequence length="577" mass="65116">MLLQSLVKLYEAWADKGEIEKLGWNPVKISYGISLDEDGNVDEIIHLKTNAPKGNKEIPSLISLPMPVKRSVGFLYDNVTYVFGYDNSNKPDRAKQCFDCFRNVGNKVLENTDDEFSSVIKKFLQKDYSEFENLSDLLTNLNCTENTIDDILNKGANLLLMPLGKFPTDSKAICESWNSYYEHSNAPKGICLVTGKDDHIAKLHPVIKGIRGAQAAGASLVSFNATAFDSYGKENGYNAPVSEYAAFAYTSALNKLVSDNDHRIFAGDTTVVCWTEDGESAYQDVFAGIFNSDDEVKQKDLHDTIVSIVNGNEVKWEGIPLNPSNNFYILGISPNSARLSVRFFIQNTFGKVMENLLKNQQRMEMVKPGFEKFDYIPLWRILGETVNKKSRDKKCKPHLAGDVLNSIINDYNYPSTLYYGILGRISAEQNINWVKASVLKAYLLKNYDSKYKEEITVDYNENSNNKAYLLGVLFSNLEEIQNTANPGIKSTIRDRYFTAASSTPSRVFPILIDLAQNHIKKISNVGAKVNCQKMLTETMSKLGDKFPNRLKLDEKGMFQLGYYQRTQERFTGKEDKE</sequence>
<evidence type="ECO:0000313" key="1">
    <source>
        <dbReference type="EMBL" id="QCT06445.1"/>
    </source>
</evidence>
<dbReference type="CDD" id="cd09757">
    <property type="entry name" value="Cas8c_I-C"/>
    <property type="match status" value="1"/>
</dbReference>
<proteinExistence type="predicted"/>
<dbReference type="NCBIfam" id="TIGR01863">
    <property type="entry name" value="cas_Csd1"/>
    <property type="match status" value="1"/>
</dbReference>
<dbReference type="OrthoDB" id="9778918at2"/>
<name>A0A4P8XTW0_9FIRM</name>
<organism evidence="1 2">
    <name type="scientific">Ruminococcus bovis</name>
    <dbReference type="NCBI Taxonomy" id="2564099"/>
    <lineage>
        <taxon>Bacteria</taxon>
        <taxon>Bacillati</taxon>
        <taxon>Bacillota</taxon>
        <taxon>Clostridia</taxon>
        <taxon>Eubacteriales</taxon>
        <taxon>Oscillospiraceae</taxon>
        <taxon>Ruminococcus</taxon>
    </lineage>
</organism>